<dbReference type="GO" id="GO:0016874">
    <property type="term" value="F:ligase activity"/>
    <property type="evidence" value="ECO:0007669"/>
    <property type="project" value="UniProtKB-KW"/>
</dbReference>
<dbReference type="Gene3D" id="3.40.50.12780">
    <property type="entry name" value="N-terminal domain of ligase-like"/>
    <property type="match status" value="1"/>
</dbReference>
<feature type="domain" description="AMP-binding enzyme C-terminal" evidence="2">
    <location>
        <begin position="430"/>
        <end position="505"/>
    </location>
</feature>
<proteinExistence type="predicted"/>
<dbReference type="InterPro" id="IPR045851">
    <property type="entry name" value="AMP-bd_C_sf"/>
</dbReference>
<dbReference type="Pfam" id="PF13193">
    <property type="entry name" value="AMP-binding_C"/>
    <property type="match status" value="1"/>
</dbReference>
<name>A0ABS4JUT1_9FIRM</name>
<accession>A0ABS4JUT1</accession>
<dbReference type="Gene3D" id="3.30.300.30">
    <property type="match status" value="1"/>
</dbReference>
<dbReference type="InterPro" id="IPR000873">
    <property type="entry name" value="AMP-dep_synth/lig_dom"/>
</dbReference>
<evidence type="ECO:0000259" key="1">
    <source>
        <dbReference type="Pfam" id="PF00501"/>
    </source>
</evidence>
<organism evidence="3 4">
    <name type="scientific">Symbiobacterium terraclitae</name>
    <dbReference type="NCBI Taxonomy" id="557451"/>
    <lineage>
        <taxon>Bacteria</taxon>
        <taxon>Bacillati</taxon>
        <taxon>Bacillota</taxon>
        <taxon>Clostridia</taxon>
        <taxon>Eubacteriales</taxon>
        <taxon>Symbiobacteriaceae</taxon>
        <taxon>Symbiobacterium</taxon>
    </lineage>
</organism>
<dbReference type="NCBIfam" id="NF004837">
    <property type="entry name" value="PRK06187.1"/>
    <property type="match status" value="1"/>
</dbReference>
<reference evidence="3 4" key="1">
    <citation type="submission" date="2021-03" db="EMBL/GenBank/DDBJ databases">
        <title>Genomic Encyclopedia of Type Strains, Phase IV (KMG-IV): sequencing the most valuable type-strain genomes for metagenomic binning, comparative biology and taxonomic classification.</title>
        <authorList>
            <person name="Goeker M."/>
        </authorList>
    </citation>
    <scope>NUCLEOTIDE SEQUENCE [LARGE SCALE GENOMIC DNA]</scope>
    <source>
        <strain evidence="3 4">DSM 27138</strain>
    </source>
</reference>
<dbReference type="Proteomes" id="UP001519289">
    <property type="component" value="Unassembled WGS sequence"/>
</dbReference>
<dbReference type="InterPro" id="IPR020845">
    <property type="entry name" value="AMP-binding_CS"/>
</dbReference>
<keyword evidence="3" id="KW-0436">Ligase</keyword>
<dbReference type="CDD" id="cd17631">
    <property type="entry name" value="FACL_FadD13-like"/>
    <property type="match status" value="1"/>
</dbReference>
<comment type="caution">
    <text evidence="3">The sequence shown here is derived from an EMBL/GenBank/DDBJ whole genome shotgun (WGS) entry which is preliminary data.</text>
</comment>
<protein>
    <submittedName>
        <fullName evidence="3">Fatty-acyl-CoA synthase</fullName>
        <ecNumber evidence="3">6.2.1.-</ecNumber>
    </submittedName>
</protein>
<dbReference type="PROSITE" id="PS00455">
    <property type="entry name" value="AMP_BINDING"/>
    <property type="match status" value="1"/>
</dbReference>
<evidence type="ECO:0000313" key="3">
    <source>
        <dbReference type="EMBL" id="MBP2019284.1"/>
    </source>
</evidence>
<evidence type="ECO:0000259" key="2">
    <source>
        <dbReference type="Pfam" id="PF13193"/>
    </source>
</evidence>
<dbReference type="InterPro" id="IPR042099">
    <property type="entry name" value="ANL_N_sf"/>
</dbReference>
<dbReference type="PANTHER" id="PTHR43767:SF1">
    <property type="entry name" value="NONRIBOSOMAL PEPTIDE SYNTHASE PES1 (EUROFUNG)-RELATED"/>
    <property type="match status" value="1"/>
</dbReference>
<dbReference type="SUPFAM" id="SSF56801">
    <property type="entry name" value="Acetyl-CoA synthetase-like"/>
    <property type="match status" value="1"/>
</dbReference>
<gene>
    <name evidence="3" type="ORF">J2Z79_002711</name>
</gene>
<dbReference type="RefSeq" id="WP_209467397.1">
    <property type="nucleotide sequence ID" value="NZ_JAGGLG010000025.1"/>
</dbReference>
<dbReference type="Pfam" id="PF00501">
    <property type="entry name" value="AMP-binding"/>
    <property type="match status" value="1"/>
</dbReference>
<dbReference type="InterPro" id="IPR050237">
    <property type="entry name" value="ATP-dep_AMP-bd_enzyme"/>
</dbReference>
<feature type="domain" description="AMP-dependent synthetase/ligase" evidence="1">
    <location>
        <begin position="9"/>
        <end position="380"/>
    </location>
</feature>
<dbReference type="InterPro" id="IPR025110">
    <property type="entry name" value="AMP-bd_C"/>
</dbReference>
<evidence type="ECO:0000313" key="4">
    <source>
        <dbReference type="Proteomes" id="UP001519289"/>
    </source>
</evidence>
<dbReference type="EC" id="6.2.1.-" evidence="3"/>
<sequence>MYEISYWVRAQAWMRPETVAVVGDGIRWTYRTLEERVAAASRALRGPLGVRQGDRIAVLSVNGPEYLLLLLAASRIGACLVPLNWRLSPAELEYQLRDSETSRIFCSGEYVTTAGDLSARLGLPEPVRITAGDGGLDFAHLVARAAAGEGDHAGAAAGGDADDEPLPWDTPLVIGYTSGTTGKPKGAVLTSNNFFWNAMNDLLTIDLRSSDVTITLLPMFHIGGLGLFLLPTLLAGGRVVIPPRFDPDQAVRLIEAERVTVVFGVPTVHQRLLEAIDRLAPDLSSVRMFYSGGAPCPVDLIRAYHSRGIPFGQGYGLTETAPTVFMMVDPADYLRKAGSIGRPAPFSRVRLLDPATGKPVAPGEVGEITVKGPNVFAGYWRNPEATAQAVRDGWFRTGDLARADEEGFVTIAGRLKEMLISGGENVYPVEVEQVIQSHPAVVEAAVYGVPHPEWGEVPHAAVVLAPGGSVTEEELRAHCAQQLAKYKVPKRFHFMADLPRNASGKVLKGELARLDQAGHTA</sequence>
<dbReference type="PANTHER" id="PTHR43767">
    <property type="entry name" value="LONG-CHAIN-FATTY-ACID--COA LIGASE"/>
    <property type="match status" value="1"/>
</dbReference>
<keyword evidence="4" id="KW-1185">Reference proteome</keyword>
<dbReference type="EMBL" id="JAGGLG010000025">
    <property type="protein sequence ID" value="MBP2019284.1"/>
    <property type="molecule type" value="Genomic_DNA"/>
</dbReference>